<dbReference type="GO" id="GO:0008750">
    <property type="term" value="F:proton-translocating NAD(P)+ transhydrogenase activity"/>
    <property type="evidence" value="ECO:0007669"/>
    <property type="project" value="UniProtKB-EC"/>
</dbReference>
<keyword evidence="7" id="KW-0520">NAD</keyword>
<feature type="domain" description="Alanine dehydrogenase/pyridine nucleotide transhydrogenase N-terminal" evidence="10">
    <location>
        <begin position="28"/>
        <end position="167"/>
    </location>
</feature>
<dbReference type="CDD" id="cd05304">
    <property type="entry name" value="Rubrum_tdh"/>
    <property type="match status" value="1"/>
</dbReference>
<dbReference type="EC" id="7.1.1.1" evidence="3"/>
<dbReference type="SMART" id="SM01002">
    <property type="entry name" value="AlaDh_PNT_C"/>
    <property type="match status" value="1"/>
</dbReference>
<evidence type="ECO:0000313" key="12">
    <source>
        <dbReference type="Proteomes" id="UP000267249"/>
    </source>
</evidence>
<evidence type="ECO:0000256" key="6">
    <source>
        <dbReference type="ARBA" id="ARBA00022967"/>
    </source>
</evidence>
<dbReference type="SMART" id="SM01003">
    <property type="entry name" value="AlaDh_PNT_N"/>
    <property type="match status" value="1"/>
</dbReference>
<dbReference type="SUPFAM" id="SSF52283">
    <property type="entry name" value="Formate/glycerate dehydrogenase catalytic domain-like"/>
    <property type="match status" value="1"/>
</dbReference>
<comment type="similarity">
    <text evidence="2">Belongs to the AlaDH/PNT family.</text>
</comment>
<evidence type="ECO:0000256" key="7">
    <source>
        <dbReference type="ARBA" id="ARBA00023027"/>
    </source>
</evidence>
<dbReference type="PROSITE" id="PS00837">
    <property type="entry name" value="ALADH_PNT_2"/>
    <property type="match status" value="1"/>
</dbReference>
<gene>
    <name evidence="11" type="ORF">DOP62_10825</name>
</gene>
<evidence type="ECO:0000256" key="4">
    <source>
        <dbReference type="ARBA" id="ARBA00022741"/>
    </source>
</evidence>
<comment type="function">
    <text evidence="1">The transhydrogenation between NADH and NADP is coupled to respiration and ATP hydrolysis and functions as a proton pump across the membrane.</text>
</comment>
<reference evidence="11 12" key="1">
    <citation type="journal article" date="2018" name="Sci. Rep.">
        <title>Genome Features and Biochemical Characteristics of a Robust, Fast Growing and Naturally Transformable Cyanobacterium Synechococcus elongatus PCC 11801 Isolated from India.</title>
        <authorList>
            <person name="Jaiswal D."/>
            <person name="Sengupta A."/>
            <person name="Sohoni S."/>
            <person name="Sengupta S."/>
            <person name="Phadnavis A.G."/>
            <person name="Pakrasi H.B."/>
            <person name="Wangikar P.P."/>
        </authorList>
    </citation>
    <scope>NUCLEOTIDE SEQUENCE [LARGE SCALE GENOMIC DNA]</scope>
    <source>
        <strain evidence="11 12">PCC 11801</strain>
    </source>
</reference>
<evidence type="ECO:0000256" key="2">
    <source>
        <dbReference type="ARBA" id="ARBA00005689"/>
    </source>
</evidence>
<dbReference type="GO" id="GO:0050661">
    <property type="term" value="F:NADP binding"/>
    <property type="evidence" value="ECO:0007669"/>
    <property type="project" value="TreeGrafter"/>
</dbReference>
<evidence type="ECO:0000256" key="1">
    <source>
        <dbReference type="ARBA" id="ARBA00003943"/>
    </source>
</evidence>
<dbReference type="Gene3D" id="3.40.50.720">
    <property type="entry name" value="NAD(P)-binding Rossmann-like Domain"/>
    <property type="match status" value="2"/>
</dbReference>
<dbReference type="SUPFAM" id="SSF51735">
    <property type="entry name" value="NAD(P)-binding Rossmann-fold domains"/>
    <property type="match status" value="1"/>
</dbReference>
<keyword evidence="4" id="KW-0547">Nucleotide-binding</keyword>
<dbReference type="Proteomes" id="UP000267249">
    <property type="component" value="Chromosome"/>
</dbReference>
<dbReference type="InterPro" id="IPR007698">
    <property type="entry name" value="AlaDH/PNT_NAD(H)-bd"/>
</dbReference>
<dbReference type="RefSeq" id="WP_208673625.1">
    <property type="nucleotide sequence ID" value="NZ_CP030139.2"/>
</dbReference>
<dbReference type="GO" id="GO:0006740">
    <property type="term" value="P:NADPH regeneration"/>
    <property type="evidence" value="ECO:0007669"/>
    <property type="project" value="TreeGrafter"/>
</dbReference>
<evidence type="ECO:0000256" key="5">
    <source>
        <dbReference type="ARBA" id="ARBA00022857"/>
    </source>
</evidence>
<feature type="domain" description="Alanine dehydrogenase/pyridine nucleotide transhydrogenase NAD(H)-binding" evidence="9">
    <location>
        <begin position="176"/>
        <end position="340"/>
    </location>
</feature>
<dbReference type="PANTHER" id="PTHR10160">
    <property type="entry name" value="NAD(P) TRANSHYDROGENASE"/>
    <property type="match status" value="1"/>
</dbReference>
<evidence type="ECO:0000256" key="3">
    <source>
        <dbReference type="ARBA" id="ARBA00012943"/>
    </source>
</evidence>
<dbReference type="InterPro" id="IPR007886">
    <property type="entry name" value="AlaDH/PNT_N"/>
</dbReference>
<protein>
    <recommendedName>
        <fullName evidence="3">proton-translocating NAD(P)(+) transhydrogenase</fullName>
        <ecNumber evidence="3">7.1.1.1</ecNumber>
    </recommendedName>
</protein>
<sequence>MRSPVNCPAEGCFDNAAESRQQTVMKILIPCEPGLQERRVAMLPSQLARLKQLTGATIQVQSGAGRWLGLSDRDYQAAGAEVSDEIETLWREADLVLSIGPWSSEESTPLGWLKAGACLIGLLDPWSQTASLDRLAAQGVSALSLELIPRISRAQAMDVLSSQASIIGYRSVLLGATALGRYLPMLTTAAGTIPPAKVMVLGAGVAGLQAIATARRLGAVVSAFDVRQSAAEEVQSLGAKFIEVDLSESAEAGGGYAKQLNEDSMVRLRAGLLPHLQQADLIVTTAQVPGKPAPCLISATMVAQLQPGTVIVDAAAERGGNCELTSPGRDVDIDGVKVLGPTAIAAGLPHDASFLFGRNLLALLPLICHEGQLQLPLEDEIIAGCCVVTAGARRFPPQPKPMPVPEAV</sequence>
<name>A0AAN1QPI9_SYNEL</name>
<dbReference type="Pfam" id="PF05222">
    <property type="entry name" value="AlaDh_PNT_N"/>
    <property type="match status" value="1"/>
</dbReference>
<dbReference type="Pfam" id="PF01262">
    <property type="entry name" value="AlaDh_PNT_C"/>
    <property type="match status" value="1"/>
</dbReference>
<organism evidence="11 12">
    <name type="scientific">Synechococcus elongatus PCC 11801</name>
    <dbReference type="NCBI Taxonomy" id="2219813"/>
    <lineage>
        <taxon>Bacteria</taxon>
        <taxon>Bacillati</taxon>
        <taxon>Cyanobacteriota</taxon>
        <taxon>Cyanophyceae</taxon>
        <taxon>Synechococcales</taxon>
        <taxon>Synechococcaceae</taxon>
        <taxon>Synechococcus</taxon>
    </lineage>
</organism>
<comment type="catalytic activity">
    <reaction evidence="8">
        <text>NAD(+) + NADPH + H(+)(in) = NADH + NADP(+) + H(+)(out)</text>
        <dbReference type="Rhea" id="RHEA:47992"/>
        <dbReference type="ChEBI" id="CHEBI:15378"/>
        <dbReference type="ChEBI" id="CHEBI:57540"/>
        <dbReference type="ChEBI" id="CHEBI:57783"/>
        <dbReference type="ChEBI" id="CHEBI:57945"/>
        <dbReference type="ChEBI" id="CHEBI:58349"/>
        <dbReference type="EC" id="7.1.1.1"/>
    </reaction>
</comment>
<keyword evidence="6" id="KW-1278">Translocase</keyword>
<dbReference type="InterPro" id="IPR008143">
    <property type="entry name" value="Ala_DH/PNT_CS2"/>
</dbReference>
<dbReference type="AlphaFoldDB" id="A0AAN1QPI9"/>
<dbReference type="EMBL" id="CP030139">
    <property type="protein sequence ID" value="AZB73142.1"/>
    <property type="molecule type" value="Genomic_DNA"/>
</dbReference>
<evidence type="ECO:0000256" key="8">
    <source>
        <dbReference type="ARBA" id="ARBA00048202"/>
    </source>
</evidence>
<evidence type="ECO:0000259" key="10">
    <source>
        <dbReference type="SMART" id="SM01003"/>
    </source>
</evidence>
<dbReference type="GO" id="GO:0016491">
    <property type="term" value="F:oxidoreductase activity"/>
    <property type="evidence" value="ECO:0007669"/>
    <property type="project" value="InterPro"/>
</dbReference>
<dbReference type="InterPro" id="IPR036291">
    <property type="entry name" value="NAD(P)-bd_dom_sf"/>
</dbReference>
<evidence type="ECO:0000259" key="9">
    <source>
        <dbReference type="SMART" id="SM01002"/>
    </source>
</evidence>
<keyword evidence="5" id="KW-0521">NADP</keyword>
<evidence type="ECO:0000313" key="11">
    <source>
        <dbReference type="EMBL" id="AZB73142.1"/>
    </source>
</evidence>
<dbReference type="GO" id="GO:0005886">
    <property type="term" value="C:plasma membrane"/>
    <property type="evidence" value="ECO:0007669"/>
    <property type="project" value="TreeGrafter"/>
</dbReference>
<accession>A0AAN1QPI9</accession>
<proteinExistence type="inferred from homology"/>
<dbReference type="PANTHER" id="PTHR10160:SF19">
    <property type="entry name" value="PROTON-TRANSLOCATING NAD(P)(+) TRANSHYDROGENASE"/>
    <property type="match status" value="1"/>
</dbReference>